<dbReference type="InterPro" id="IPR036291">
    <property type="entry name" value="NAD(P)-bd_dom_sf"/>
</dbReference>
<sequence length="575" mass="61014">MADAYEATLAGATNGAAAPPDPADVQSRLSLIEGRLSRIEQALAALGSFGSAQAARIAPPPSGALRAEPRAPAPAPAAAPQRSAPGTPFIQGTPAPTSFLSPSSAPKVAKAPPPPTTPAKAPSPAVIRAAAKPFAEQHSVAVLGVRGHGRKHIENFLTLGDCRISYICDVDLTVGEEGAAYVEQLAGYRPKVVQDFRVALDDPSVEAVSIATPHHWHALATIWALQAGKHVYLEKPISHTFSEGESIIAAARKYGRVVQCGTQLRSNTSLRAAGEFIQSGKLGDVKIVHCIVYKPRPPIPSIPVKAPSSVDYDLWCGPASNAPPKRGRFHYSWHWFWEYGNGALGNNGIHRIDAARIGIGLKGFGDSTMSFGGRFGPDDGAETPNTQIALHRFGDTWIVQEVLGMPTPAWKTVSNGIIFYGAGNTIIYHKGGASLCDASGQFISRFDGKQENHYANFVRAMKANEPQSLTGDLFEGHVSSGLCHLGNISYRVGKPSTDAEVDAALDAMEAPAFGHETLARVRAHLTKHKANAPLTLGRTLKTNPETGAIIGDEEAAALTRRVDRPPYVVPAPDRV</sequence>
<evidence type="ECO:0000256" key="1">
    <source>
        <dbReference type="SAM" id="MobiDB-lite"/>
    </source>
</evidence>
<feature type="domain" description="Gfo/Idh/MocA-like oxidoreductase N-terminal" evidence="2">
    <location>
        <begin position="140"/>
        <end position="261"/>
    </location>
</feature>
<accession>A0A9W6J1T2</accession>
<dbReference type="PANTHER" id="PTHR43818:SF5">
    <property type="entry name" value="OXIDOREDUCTASE FAMILY PROTEIN"/>
    <property type="match status" value="1"/>
</dbReference>
<evidence type="ECO:0000313" key="5">
    <source>
        <dbReference type="Proteomes" id="UP001143372"/>
    </source>
</evidence>
<feature type="compositionally biased region" description="Low complexity" evidence="1">
    <location>
        <begin position="7"/>
        <end position="18"/>
    </location>
</feature>
<organism evidence="4 5">
    <name type="scientific">Hansschlegelia plantiphila</name>
    <dbReference type="NCBI Taxonomy" id="374655"/>
    <lineage>
        <taxon>Bacteria</taxon>
        <taxon>Pseudomonadati</taxon>
        <taxon>Pseudomonadota</taxon>
        <taxon>Alphaproteobacteria</taxon>
        <taxon>Hyphomicrobiales</taxon>
        <taxon>Methylopilaceae</taxon>
        <taxon>Hansschlegelia</taxon>
    </lineage>
</organism>
<dbReference type="Gene3D" id="3.30.360.10">
    <property type="entry name" value="Dihydrodipicolinate Reductase, domain 2"/>
    <property type="match status" value="1"/>
</dbReference>
<reference evidence="4" key="2">
    <citation type="submission" date="2023-01" db="EMBL/GenBank/DDBJ databases">
        <authorList>
            <person name="Sun Q."/>
            <person name="Evtushenko L."/>
        </authorList>
    </citation>
    <scope>NUCLEOTIDE SEQUENCE</scope>
    <source>
        <strain evidence="4">VKM B-2347</strain>
    </source>
</reference>
<feature type="domain" description="Gfo/Idh/MocA-like oxidoreductase bacterial type C-terminal" evidence="3">
    <location>
        <begin position="304"/>
        <end position="355"/>
    </location>
</feature>
<dbReference type="Pfam" id="PF19051">
    <property type="entry name" value="GFO_IDH_MocA_C2"/>
    <property type="match status" value="1"/>
</dbReference>
<dbReference type="SUPFAM" id="SSF51735">
    <property type="entry name" value="NAD(P)-binding Rossmann-fold domains"/>
    <property type="match status" value="1"/>
</dbReference>
<comment type="caution">
    <text evidence="4">The sequence shown here is derived from an EMBL/GenBank/DDBJ whole genome shotgun (WGS) entry which is preliminary data.</text>
</comment>
<dbReference type="AlphaFoldDB" id="A0A9W6J1T2"/>
<dbReference type="PANTHER" id="PTHR43818">
    <property type="entry name" value="BCDNA.GH03377"/>
    <property type="match status" value="1"/>
</dbReference>
<evidence type="ECO:0000313" key="4">
    <source>
        <dbReference type="EMBL" id="GLK67823.1"/>
    </source>
</evidence>
<dbReference type="Proteomes" id="UP001143372">
    <property type="component" value="Unassembled WGS sequence"/>
</dbReference>
<feature type="region of interest" description="Disordered" evidence="1">
    <location>
        <begin position="1"/>
        <end position="24"/>
    </location>
</feature>
<evidence type="ECO:0000259" key="3">
    <source>
        <dbReference type="Pfam" id="PF19051"/>
    </source>
</evidence>
<dbReference type="EMBL" id="BSFI01000007">
    <property type="protein sequence ID" value="GLK67823.1"/>
    <property type="molecule type" value="Genomic_DNA"/>
</dbReference>
<dbReference type="RefSeq" id="WP_271168073.1">
    <property type="nucleotide sequence ID" value="NZ_BSFI01000007.1"/>
</dbReference>
<dbReference type="GO" id="GO:0000166">
    <property type="term" value="F:nucleotide binding"/>
    <property type="evidence" value="ECO:0007669"/>
    <property type="project" value="InterPro"/>
</dbReference>
<protein>
    <submittedName>
        <fullName evidence="4">NADH-dependent dehydrogenase</fullName>
    </submittedName>
</protein>
<evidence type="ECO:0000259" key="2">
    <source>
        <dbReference type="Pfam" id="PF01408"/>
    </source>
</evidence>
<feature type="region of interest" description="Disordered" evidence="1">
    <location>
        <begin position="51"/>
        <end position="122"/>
    </location>
</feature>
<dbReference type="InterPro" id="IPR050463">
    <property type="entry name" value="Gfo/Idh/MocA_oxidrdct_glycsds"/>
</dbReference>
<dbReference type="Pfam" id="PF01408">
    <property type="entry name" value="GFO_IDH_MocA"/>
    <property type="match status" value="1"/>
</dbReference>
<proteinExistence type="predicted"/>
<reference evidence="4" key="1">
    <citation type="journal article" date="2014" name="Int. J. Syst. Evol. Microbiol.">
        <title>Complete genome sequence of Corynebacterium casei LMG S-19264T (=DSM 44701T), isolated from a smear-ripened cheese.</title>
        <authorList>
            <consortium name="US DOE Joint Genome Institute (JGI-PGF)"/>
            <person name="Walter F."/>
            <person name="Albersmeier A."/>
            <person name="Kalinowski J."/>
            <person name="Ruckert C."/>
        </authorList>
    </citation>
    <scope>NUCLEOTIDE SEQUENCE</scope>
    <source>
        <strain evidence="4">VKM B-2347</strain>
    </source>
</reference>
<dbReference type="SUPFAM" id="SSF55347">
    <property type="entry name" value="Glyceraldehyde-3-phosphate dehydrogenase-like, C-terminal domain"/>
    <property type="match status" value="1"/>
</dbReference>
<feature type="compositionally biased region" description="Low complexity" evidence="1">
    <location>
        <begin position="101"/>
        <end position="110"/>
    </location>
</feature>
<dbReference type="Gene3D" id="3.40.50.720">
    <property type="entry name" value="NAD(P)-binding Rossmann-like Domain"/>
    <property type="match status" value="1"/>
</dbReference>
<name>A0A9W6J1T2_9HYPH</name>
<dbReference type="InterPro" id="IPR043906">
    <property type="entry name" value="Gfo/Idh/MocA_OxRdtase_bact_C"/>
</dbReference>
<dbReference type="InterPro" id="IPR000683">
    <property type="entry name" value="Gfo/Idh/MocA-like_OxRdtase_N"/>
</dbReference>
<gene>
    <name evidence="4" type="ORF">GCM10008179_14610</name>
</gene>
<keyword evidence="5" id="KW-1185">Reference proteome</keyword>